<organism evidence="1 2">
    <name type="scientific">Jaapia argillacea MUCL 33604</name>
    <dbReference type="NCBI Taxonomy" id="933084"/>
    <lineage>
        <taxon>Eukaryota</taxon>
        <taxon>Fungi</taxon>
        <taxon>Dikarya</taxon>
        <taxon>Basidiomycota</taxon>
        <taxon>Agaricomycotina</taxon>
        <taxon>Agaricomycetes</taxon>
        <taxon>Agaricomycetidae</taxon>
        <taxon>Jaapiales</taxon>
        <taxon>Jaapiaceae</taxon>
        <taxon>Jaapia</taxon>
    </lineage>
</organism>
<dbReference type="HOGENOM" id="CLU_2164371_0_0_1"/>
<evidence type="ECO:0000313" key="1">
    <source>
        <dbReference type="EMBL" id="KDQ53374.1"/>
    </source>
</evidence>
<gene>
    <name evidence="1" type="ORF">JAAARDRAFT_434023</name>
</gene>
<dbReference type="Proteomes" id="UP000027265">
    <property type="component" value="Unassembled WGS sequence"/>
</dbReference>
<name>A0A067PF06_9AGAM</name>
<dbReference type="InParanoid" id="A0A067PF06"/>
<reference evidence="2" key="1">
    <citation type="journal article" date="2014" name="Proc. Natl. Acad. Sci. U.S.A.">
        <title>Extensive sampling of basidiomycete genomes demonstrates inadequacy of the white-rot/brown-rot paradigm for wood decay fungi.</title>
        <authorList>
            <person name="Riley R."/>
            <person name="Salamov A.A."/>
            <person name="Brown D.W."/>
            <person name="Nagy L.G."/>
            <person name="Floudas D."/>
            <person name="Held B.W."/>
            <person name="Levasseur A."/>
            <person name="Lombard V."/>
            <person name="Morin E."/>
            <person name="Otillar R."/>
            <person name="Lindquist E.A."/>
            <person name="Sun H."/>
            <person name="LaButti K.M."/>
            <person name="Schmutz J."/>
            <person name="Jabbour D."/>
            <person name="Luo H."/>
            <person name="Baker S.E."/>
            <person name="Pisabarro A.G."/>
            <person name="Walton J.D."/>
            <person name="Blanchette R.A."/>
            <person name="Henrissat B."/>
            <person name="Martin F."/>
            <person name="Cullen D."/>
            <person name="Hibbett D.S."/>
            <person name="Grigoriev I.V."/>
        </authorList>
    </citation>
    <scope>NUCLEOTIDE SEQUENCE [LARGE SCALE GENOMIC DNA]</scope>
    <source>
        <strain evidence="2">MUCL 33604</strain>
    </source>
</reference>
<evidence type="ECO:0000313" key="2">
    <source>
        <dbReference type="Proteomes" id="UP000027265"/>
    </source>
</evidence>
<keyword evidence="2" id="KW-1185">Reference proteome</keyword>
<protein>
    <submittedName>
        <fullName evidence="1">Uncharacterized protein</fullName>
    </submittedName>
</protein>
<dbReference type="AlphaFoldDB" id="A0A067PF06"/>
<sequence length="112" mass="12124">MAALGDAAFSPSPTRRSQCGRLAAGFPPSISPKSIPPLLLFGCAQLSRCTSIRLTNRNTQNPSKTGSFTKSLYVVAPHSARRLRVTPYYPSRNFGAFICWITRGSNAVKLPP</sequence>
<dbReference type="EMBL" id="KL197734">
    <property type="protein sequence ID" value="KDQ53374.1"/>
    <property type="molecule type" value="Genomic_DNA"/>
</dbReference>
<accession>A0A067PF06</accession>
<feature type="non-terminal residue" evidence="1">
    <location>
        <position position="112"/>
    </location>
</feature>
<proteinExistence type="predicted"/>